<keyword evidence="3" id="KW-1185">Reference proteome</keyword>
<feature type="compositionally biased region" description="Polar residues" evidence="1">
    <location>
        <begin position="200"/>
        <end position="210"/>
    </location>
</feature>
<proteinExistence type="predicted"/>
<dbReference type="EMBL" id="CAJVRM010000754">
    <property type="protein sequence ID" value="CAG8984265.1"/>
    <property type="molecule type" value="Genomic_DNA"/>
</dbReference>
<evidence type="ECO:0000313" key="3">
    <source>
        <dbReference type="Proteomes" id="UP000701801"/>
    </source>
</evidence>
<reference evidence="2" key="1">
    <citation type="submission" date="2021-07" db="EMBL/GenBank/DDBJ databases">
        <authorList>
            <person name="Durling M."/>
        </authorList>
    </citation>
    <scope>NUCLEOTIDE SEQUENCE</scope>
</reference>
<gene>
    <name evidence="2" type="ORF">HYALB_00010521</name>
</gene>
<dbReference type="OrthoDB" id="3564839at2759"/>
<dbReference type="Proteomes" id="UP000701801">
    <property type="component" value="Unassembled WGS sequence"/>
</dbReference>
<protein>
    <submittedName>
        <fullName evidence="2">Uncharacterized protein</fullName>
    </submittedName>
</protein>
<organism evidence="2 3">
    <name type="scientific">Hymenoscyphus albidus</name>
    <dbReference type="NCBI Taxonomy" id="595503"/>
    <lineage>
        <taxon>Eukaryota</taxon>
        <taxon>Fungi</taxon>
        <taxon>Dikarya</taxon>
        <taxon>Ascomycota</taxon>
        <taxon>Pezizomycotina</taxon>
        <taxon>Leotiomycetes</taxon>
        <taxon>Helotiales</taxon>
        <taxon>Helotiaceae</taxon>
        <taxon>Hymenoscyphus</taxon>
    </lineage>
</organism>
<evidence type="ECO:0000313" key="2">
    <source>
        <dbReference type="EMBL" id="CAG8984265.1"/>
    </source>
</evidence>
<feature type="region of interest" description="Disordered" evidence="1">
    <location>
        <begin position="200"/>
        <end position="220"/>
    </location>
</feature>
<dbReference type="AlphaFoldDB" id="A0A9N9M404"/>
<name>A0A9N9M404_9HELO</name>
<accession>A0A9N9M404</accession>
<evidence type="ECO:0000256" key="1">
    <source>
        <dbReference type="SAM" id="MobiDB-lite"/>
    </source>
</evidence>
<comment type="caution">
    <text evidence="2">The sequence shown here is derived from an EMBL/GenBank/DDBJ whole genome shotgun (WGS) entry which is preliminary data.</text>
</comment>
<sequence>MGNSLSDNSYLNTRACGARNITWKYIHTFGKVPIELTFCPSYNAILSSHCCWDGICTPHPYFDPEFHRYQWRDWNGLGDPYLNRTWPWPDFDDSMPDAKRTGMRSMDRRKNETQYTWDCNPFFYGGWDHQPKVWIKDGREAREAKRVCEECIRRFQPKNSGKNVTWVEVRETWVETTHTICTDACEKLEEKDRNALVLAKNQNQTASRKSSGPRANGVGVGGGDGQVDWLVDEFVWYGLKMEYGGVGSKS</sequence>